<dbReference type="UniPathway" id="UPA00232"/>
<comment type="catalytic activity">
    <reaction evidence="5">
        <text>a 3-demethylubiquinone + S-adenosyl-L-methionine = a ubiquinone + S-adenosyl-L-homocysteine</text>
        <dbReference type="Rhea" id="RHEA:81215"/>
        <dbReference type="Rhea" id="RHEA-COMP:9565"/>
        <dbReference type="Rhea" id="RHEA-COMP:19654"/>
        <dbReference type="ChEBI" id="CHEBI:16389"/>
        <dbReference type="ChEBI" id="CHEBI:57856"/>
        <dbReference type="ChEBI" id="CHEBI:59789"/>
        <dbReference type="ChEBI" id="CHEBI:231825"/>
    </reaction>
</comment>
<dbReference type="EC" id="2.1.1.64" evidence="5"/>
<dbReference type="InterPro" id="IPR013216">
    <property type="entry name" value="Methyltransf_11"/>
</dbReference>
<dbReference type="GO" id="GO:0061542">
    <property type="term" value="F:3-demethylubiquinol 3-O-methyltransferase activity"/>
    <property type="evidence" value="ECO:0007669"/>
    <property type="project" value="UniProtKB-UniRule"/>
</dbReference>
<feature type="binding site" evidence="5">
    <location>
        <position position="48"/>
    </location>
    <ligand>
        <name>S-adenosyl-L-methionine</name>
        <dbReference type="ChEBI" id="CHEBI:59789"/>
    </ligand>
</feature>
<accession>A0A653CL95</accession>
<dbReference type="HAMAP" id="MF_00472">
    <property type="entry name" value="UbiG"/>
    <property type="match status" value="1"/>
</dbReference>
<keyword evidence="4 5" id="KW-0949">S-adenosyl-L-methionine</keyword>
<keyword evidence="5" id="KW-0460">Magnesium</keyword>
<evidence type="ECO:0000259" key="6">
    <source>
        <dbReference type="Pfam" id="PF08241"/>
    </source>
</evidence>
<reference evidence="7 8" key="1">
    <citation type="submission" date="2019-01" db="EMBL/GenBank/DDBJ databases">
        <authorList>
            <person name="Sayadi A."/>
        </authorList>
    </citation>
    <scope>NUCLEOTIDE SEQUENCE [LARGE SCALE GENOMIC DNA]</scope>
</reference>
<sequence length="262" mass="29417">MLKRSFRNINTATNTVDKKEIEHFQNFLEEWWNEFGPMKALHSMNKLRVAFIRDGLVNSGQIAHNKIKTPVPLEGLSVLDVGCGGGILSEPLARLGSNVTGLDANTNLIELAKHHAEKNGLKINYVASSIEEHSSQNLGIYDAVVASEVIEHVTQKSDFLDACVKCLKPNGSIFITTINKTNLAYFAGILISENLLNLLPKGTHQFEKFIEPGRLQKLLEDCNCRTELIHGMYYNIFRNSWHWCPVTSINYVLHAVKLETVD</sequence>
<dbReference type="NCBIfam" id="TIGR01983">
    <property type="entry name" value="UbiG"/>
    <property type="match status" value="1"/>
</dbReference>
<dbReference type="GO" id="GO:0032259">
    <property type="term" value="P:methylation"/>
    <property type="evidence" value="ECO:0007669"/>
    <property type="project" value="UniProtKB-KW"/>
</dbReference>
<keyword evidence="5" id="KW-0472">Membrane</keyword>
<dbReference type="GO" id="GO:0046872">
    <property type="term" value="F:metal ion binding"/>
    <property type="evidence" value="ECO:0007669"/>
    <property type="project" value="UniProtKB-KW"/>
</dbReference>
<keyword evidence="2 5" id="KW-0808">Transferase</keyword>
<proteinExistence type="inferred from homology"/>
<comment type="catalytic activity">
    <reaction evidence="5">
        <text>a 3-demethylubiquinol + S-adenosyl-L-methionine = a ubiquinol + S-adenosyl-L-homocysteine + H(+)</text>
        <dbReference type="Rhea" id="RHEA:44380"/>
        <dbReference type="Rhea" id="RHEA-COMP:9566"/>
        <dbReference type="Rhea" id="RHEA-COMP:10914"/>
        <dbReference type="ChEBI" id="CHEBI:15378"/>
        <dbReference type="ChEBI" id="CHEBI:17976"/>
        <dbReference type="ChEBI" id="CHEBI:57856"/>
        <dbReference type="ChEBI" id="CHEBI:59789"/>
        <dbReference type="ChEBI" id="CHEBI:84422"/>
        <dbReference type="EC" id="2.1.1.64"/>
    </reaction>
</comment>
<name>A0A653CL95_CALMS</name>
<keyword evidence="5" id="KW-0999">Mitochondrion inner membrane</keyword>
<comment type="similarity">
    <text evidence="5">Belongs to the class I-like SAM-binding methyltransferase superfamily. UbiG/COQ3 family.</text>
</comment>
<evidence type="ECO:0000256" key="4">
    <source>
        <dbReference type="ARBA" id="ARBA00022691"/>
    </source>
</evidence>
<dbReference type="Pfam" id="PF08241">
    <property type="entry name" value="Methyltransf_11"/>
    <property type="match status" value="1"/>
</dbReference>
<dbReference type="OrthoDB" id="6815431at2759"/>
<keyword evidence="8" id="KW-1185">Reference proteome</keyword>
<dbReference type="InterPro" id="IPR029063">
    <property type="entry name" value="SAM-dependent_MTases_sf"/>
</dbReference>
<dbReference type="GO" id="GO:0031314">
    <property type="term" value="C:extrinsic component of mitochondrial inner membrane"/>
    <property type="evidence" value="ECO:0007669"/>
    <property type="project" value="UniProtKB-UniRule"/>
</dbReference>
<dbReference type="EC" id="2.1.1.114" evidence="5"/>
<feature type="binding site" evidence="5">
    <location>
        <position position="151"/>
    </location>
    <ligand>
        <name>Mg(2+)</name>
        <dbReference type="ChEBI" id="CHEBI:18420"/>
    </ligand>
</feature>
<feature type="binding site" evidence="5">
    <location>
        <position position="82"/>
    </location>
    <ligand>
        <name>S-adenosyl-L-methionine</name>
        <dbReference type="ChEBI" id="CHEBI:59789"/>
    </ligand>
</feature>
<keyword evidence="5" id="KW-0479">Metal-binding</keyword>
<organism evidence="7 8">
    <name type="scientific">Callosobruchus maculatus</name>
    <name type="common">Southern cowpea weevil</name>
    <name type="synonym">Pulse bruchid</name>
    <dbReference type="NCBI Taxonomy" id="64391"/>
    <lineage>
        <taxon>Eukaryota</taxon>
        <taxon>Metazoa</taxon>
        <taxon>Ecdysozoa</taxon>
        <taxon>Arthropoda</taxon>
        <taxon>Hexapoda</taxon>
        <taxon>Insecta</taxon>
        <taxon>Pterygota</taxon>
        <taxon>Neoptera</taxon>
        <taxon>Endopterygota</taxon>
        <taxon>Coleoptera</taxon>
        <taxon>Polyphaga</taxon>
        <taxon>Cucujiformia</taxon>
        <taxon>Chrysomeloidea</taxon>
        <taxon>Chrysomelidae</taxon>
        <taxon>Bruchinae</taxon>
        <taxon>Bruchini</taxon>
        <taxon>Callosobruchus</taxon>
    </lineage>
</organism>
<dbReference type="EMBL" id="CAACVG010008140">
    <property type="protein sequence ID" value="VEN48670.1"/>
    <property type="molecule type" value="Genomic_DNA"/>
</dbReference>
<dbReference type="AlphaFoldDB" id="A0A653CL95"/>
<dbReference type="GO" id="GO:0010420">
    <property type="term" value="F:polyprenyldihydroxybenzoate methyltransferase activity"/>
    <property type="evidence" value="ECO:0007669"/>
    <property type="project" value="UniProtKB-UniRule"/>
</dbReference>
<dbReference type="InterPro" id="IPR010233">
    <property type="entry name" value="UbiG_MeTrfase"/>
</dbReference>
<comment type="subcellular location">
    <subcellularLocation>
        <location evidence="5">Mitochondrion inner membrane</location>
        <topology evidence="5">Peripheral membrane protein</topology>
        <orientation evidence="5">Matrix side</orientation>
    </subcellularLocation>
</comment>
<evidence type="ECO:0000313" key="8">
    <source>
        <dbReference type="Proteomes" id="UP000410492"/>
    </source>
</evidence>
<keyword evidence="5" id="KW-0496">Mitochondrion</keyword>
<dbReference type="Gene3D" id="3.40.50.150">
    <property type="entry name" value="Vaccinia Virus protein VP39"/>
    <property type="match status" value="1"/>
</dbReference>
<evidence type="ECO:0000256" key="1">
    <source>
        <dbReference type="ARBA" id="ARBA00022603"/>
    </source>
</evidence>
<feature type="domain" description="Methyltransferase type 11" evidence="6">
    <location>
        <begin position="79"/>
        <end position="175"/>
    </location>
</feature>
<protein>
    <recommendedName>
        <fullName evidence="5">Ubiquinone biosynthesis O-methyltransferase, mitochondrial</fullName>
    </recommendedName>
    <alternativeName>
        <fullName evidence="5">3-demethylubiquinol 3-O-methyltransferase</fullName>
        <ecNumber evidence="5">2.1.1.64</ecNumber>
    </alternativeName>
    <alternativeName>
        <fullName evidence="5">3-demethylubiquinone 3-O-methyltransferase</fullName>
        <ecNumber evidence="5">2.1.1.-</ecNumber>
    </alternativeName>
    <alternativeName>
        <fullName evidence="5">Polyprenyldihydroxybenzoate methyltransferase</fullName>
        <ecNumber evidence="5">2.1.1.114</ecNumber>
    </alternativeName>
</protein>
<feature type="binding site" evidence="5">
    <location>
        <position position="148"/>
    </location>
    <ligand>
        <name>Mg(2+)</name>
        <dbReference type="ChEBI" id="CHEBI:18420"/>
    </ligand>
</feature>
<gene>
    <name evidence="5" type="primary">coq3</name>
    <name evidence="7" type="ORF">CALMAC_LOCUS10034</name>
</gene>
<evidence type="ECO:0000256" key="2">
    <source>
        <dbReference type="ARBA" id="ARBA00022679"/>
    </source>
</evidence>
<dbReference type="Proteomes" id="UP000410492">
    <property type="component" value="Unassembled WGS sequence"/>
</dbReference>
<dbReference type="PANTHER" id="PTHR43464:SF19">
    <property type="entry name" value="UBIQUINONE BIOSYNTHESIS O-METHYLTRANSFERASE, MITOCHONDRIAL"/>
    <property type="match status" value="1"/>
</dbReference>
<feature type="binding site" evidence="5">
    <location>
        <position position="147"/>
    </location>
    <ligand>
        <name>S-adenosyl-L-methionine</name>
        <dbReference type="ChEBI" id="CHEBI:59789"/>
    </ligand>
</feature>
<keyword evidence="3 5" id="KW-0831">Ubiquinone biosynthesis</keyword>
<comment type="subunit">
    <text evidence="5">Component of a multi-subunit COQ enzyme complex.</text>
</comment>
<dbReference type="PANTHER" id="PTHR43464">
    <property type="entry name" value="METHYLTRANSFERASE"/>
    <property type="match status" value="1"/>
</dbReference>
<comment type="cofactor">
    <cofactor evidence="5">
        <name>Mg(2+)</name>
        <dbReference type="ChEBI" id="CHEBI:18420"/>
    </cofactor>
</comment>
<comment type="catalytic activity">
    <reaction evidence="5">
        <text>a 3,4-dihydroxy-5-(all-trans-polyprenyl)benzoate + S-adenosyl-L-methionine = a 4-hydroxy-3-methoxy-5-(all-trans-polyprenyl)benzoate + S-adenosyl-L-homocysteine + H(+)</text>
        <dbReference type="Rhea" id="RHEA:44452"/>
        <dbReference type="Rhea" id="RHEA-COMP:10930"/>
        <dbReference type="Rhea" id="RHEA-COMP:10931"/>
        <dbReference type="ChEBI" id="CHEBI:15378"/>
        <dbReference type="ChEBI" id="CHEBI:57856"/>
        <dbReference type="ChEBI" id="CHEBI:59789"/>
        <dbReference type="ChEBI" id="CHEBI:64694"/>
        <dbReference type="ChEBI" id="CHEBI:84443"/>
        <dbReference type="EC" id="2.1.1.114"/>
    </reaction>
</comment>
<comment type="pathway">
    <text evidence="5">Cofactor biosynthesis; ubiquinone biosynthesis.</text>
</comment>
<dbReference type="SUPFAM" id="SSF53335">
    <property type="entry name" value="S-adenosyl-L-methionine-dependent methyltransferases"/>
    <property type="match status" value="1"/>
</dbReference>
<keyword evidence="1 5" id="KW-0489">Methyltransferase</keyword>
<dbReference type="CDD" id="cd02440">
    <property type="entry name" value="AdoMet_MTases"/>
    <property type="match status" value="1"/>
</dbReference>
<evidence type="ECO:0000256" key="5">
    <source>
        <dbReference type="HAMAP-Rule" id="MF_03190"/>
    </source>
</evidence>
<feature type="binding site" evidence="5">
    <location>
        <position position="152"/>
    </location>
    <ligand>
        <name>Mg(2+)</name>
        <dbReference type="ChEBI" id="CHEBI:18420"/>
    </ligand>
</feature>
<evidence type="ECO:0000256" key="3">
    <source>
        <dbReference type="ARBA" id="ARBA00022688"/>
    </source>
</evidence>
<dbReference type="EC" id="2.1.1.-" evidence="5"/>
<evidence type="ECO:0000313" key="7">
    <source>
        <dbReference type="EMBL" id="VEN48670.1"/>
    </source>
</evidence>
<comment type="function">
    <text evidence="5">O-methyltransferase required for two non-consecutive steps during ubiquinone biosynthesis. Catalyzes the 2 O-methylation of 3,4-dihydroxy-5-(all-trans-polyprenyl)benzoic acid into 4-hydroxy-3-methoxy-5-(all-trans-polyprenyl)benzoic acid. Also catalyzes the last step of ubiquinone biosynthesis by mediating methylation of 3-demethylubiquinone into ubiquinone. Also able to mediate the methylation of 3-demethylubiquinol into ubiquinol.</text>
</comment>
<feature type="binding site" evidence="5">
    <location>
        <position position="103"/>
    </location>
    <ligand>
        <name>S-adenosyl-L-methionine</name>
        <dbReference type="ChEBI" id="CHEBI:59789"/>
    </ligand>
</feature>